<evidence type="ECO:0000256" key="2">
    <source>
        <dbReference type="ARBA" id="ARBA00022499"/>
    </source>
</evidence>
<dbReference type="FunFam" id="1.20.1310.10:FF:000001">
    <property type="entry name" value="Cullin 3"/>
    <property type="match status" value="1"/>
</dbReference>
<dbReference type="Pfam" id="PF10557">
    <property type="entry name" value="Cullin_Nedd8"/>
    <property type="match status" value="1"/>
</dbReference>
<keyword evidence="2" id="KW-1017">Isopeptide bond</keyword>
<accession>A0A8S1DKC0</accession>
<dbReference type="InterPro" id="IPR001373">
    <property type="entry name" value="Cullin_N"/>
</dbReference>
<evidence type="ECO:0000313" key="8">
    <source>
        <dbReference type="Proteomes" id="UP000494165"/>
    </source>
</evidence>
<dbReference type="OrthoDB" id="27073at2759"/>
<evidence type="ECO:0000256" key="5">
    <source>
        <dbReference type="RuleBase" id="RU003829"/>
    </source>
</evidence>
<dbReference type="PROSITE" id="PS50069">
    <property type="entry name" value="CULLIN_2"/>
    <property type="match status" value="1"/>
</dbReference>
<dbReference type="InterPro" id="IPR016159">
    <property type="entry name" value="Cullin_repeat-like_dom_sf"/>
</dbReference>
<dbReference type="InterPro" id="IPR036388">
    <property type="entry name" value="WH-like_DNA-bd_sf"/>
</dbReference>
<dbReference type="SMART" id="SM00884">
    <property type="entry name" value="Cullin_Nedd8"/>
    <property type="match status" value="1"/>
</dbReference>
<dbReference type="InterPro" id="IPR036317">
    <property type="entry name" value="Cullin_homology_sf"/>
</dbReference>
<dbReference type="EMBL" id="CADEPI010000209">
    <property type="protein sequence ID" value="CAB3380483.1"/>
    <property type="molecule type" value="Genomic_DNA"/>
</dbReference>
<dbReference type="AlphaFoldDB" id="A0A8S1DKC0"/>
<feature type="domain" description="Cullin family profile" evidence="6">
    <location>
        <begin position="371"/>
        <end position="604"/>
    </location>
</feature>
<dbReference type="Pfam" id="PF26557">
    <property type="entry name" value="Cullin_AB"/>
    <property type="match status" value="1"/>
</dbReference>
<dbReference type="Gene3D" id="1.10.10.10">
    <property type="entry name" value="Winged helix-like DNA-binding domain superfamily/Winged helix DNA-binding domain"/>
    <property type="match status" value="1"/>
</dbReference>
<comment type="caution">
    <text evidence="7">The sequence shown here is derived from an EMBL/GenBank/DDBJ whole genome shotgun (WGS) entry which is preliminary data.</text>
</comment>
<dbReference type="Pfam" id="PF00888">
    <property type="entry name" value="Cullin"/>
    <property type="match status" value="1"/>
</dbReference>
<keyword evidence="8" id="KW-1185">Reference proteome</keyword>
<dbReference type="InterPro" id="IPR045093">
    <property type="entry name" value="Cullin"/>
</dbReference>
<organism evidence="7 8">
    <name type="scientific">Cloeon dipterum</name>
    <dbReference type="NCBI Taxonomy" id="197152"/>
    <lineage>
        <taxon>Eukaryota</taxon>
        <taxon>Metazoa</taxon>
        <taxon>Ecdysozoa</taxon>
        <taxon>Arthropoda</taxon>
        <taxon>Hexapoda</taxon>
        <taxon>Insecta</taxon>
        <taxon>Pterygota</taxon>
        <taxon>Palaeoptera</taxon>
        <taxon>Ephemeroptera</taxon>
        <taxon>Pisciforma</taxon>
        <taxon>Baetidae</taxon>
        <taxon>Cloeon</taxon>
    </lineage>
</organism>
<gene>
    <name evidence="7" type="ORF">CLODIP_2_CD11867</name>
</gene>
<dbReference type="PANTHER" id="PTHR11932">
    <property type="entry name" value="CULLIN"/>
    <property type="match status" value="1"/>
</dbReference>
<evidence type="ECO:0000256" key="3">
    <source>
        <dbReference type="ARBA" id="ARBA00022843"/>
    </source>
</evidence>
<dbReference type="SMART" id="SM00182">
    <property type="entry name" value="CULLIN"/>
    <property type="match status" value="1"/>
</dbReference>
<dbReference type="Gene3D" id="3.30.230.130">
    <property type="entry name" value="Cullin, Chain C, Domain 2"/>
    <property type="match status" value="1"/>
</dbReference>
<dbReference type="InterPro" id="IPR016158">
    <property type="entry name" value="Cullin_homology"/>
</dbReference>
<dbReference type="SUPFAM" id="SSF46785">
    <property type="entry name" value="Winged helix' DNA-binding domain"/>
    <property type="match status" value="1"/>
</dbReference>
<comment type="similarity">
    <text evidence="1 4 5">Belongs to the cullin family.</text>
</comment>
<evidence type="ECO:0000313" key="7">
    <source>
        <dbReference type="EMBL" id="CAB3380483.1"/>
    </source>
</evidence>
<dbReference type="GO" id="GO:0031625">
    <property type="term" value="F:ubiquitin protein ligase binding"/>
    <property type="evidence" value="ECO:0007669"/>
    <property type="project" value="InterPro"/>
</dbReference>
<proteinExistence type="inferred from homology"/>
<dbReference type="SUPFAM" id="SSF74788">
    <property type="entry name" value="Cullin repeat-like"/>
    <property type="match status" value="1"/>
</dbReference>
<dbReference type="InterPro" id="IPR036390">
    <property type="entry name" value="WH_DNA-bd_sf"/>
</dbReference>
<dbReference type="GO" id="GO:0006511">
    <property type="term" value="P:ubiquitin-dependent protein catabolic process"/>
    <property type="evidence" value="ECO:0007669"/>
    <property type="project" value="InterPro"/>
</dbReference>
<evidence type="ECO:0000256" key="1">
    <source>
        <dbReference type="ARBA" id="ARBA00006019"/>
    </source>
</evidence>
<dbReference type="InterPro" id="IPR019559">
    <property type="entry name" value="Cullin_neddylation_domain"/>
</dbReference>
<name>A0A8S1DKC0_9INSE</name>
<keyword evidence="3" id="KW-0832">Ubl conjugation</keyword>
<reference evidence="7 8" key="1">
    <citation type="submission" date="2020-04" db="EMBL/GenBank/DDBJ databases">
        <authorList>
            <person name="Alioto T."/>
            <person name="Alioto T."/>
            <person name="Gomez Garrido J."/>
        </authorList>
    </citation>
    <scope>NUCLEOTIDE SEQUENCE [LARGE SCALE GENOMIC DNA]</scope>
</reference>
<evidence type="ECO:0000256" key="4">
    <source>
        <dbReference type="PROSITE-ProRule" id="PRU00330"/>
    </source>
</evidence>
<evidence type="ECO:0000259" key="6">
    <source>
        <dbReference type="PROSITE" id="PS50069"/>
    </source>
</evidence>
<dbReference type="SUPFAM" id="SSF75632">
    <property type="entry name" value="Cullin homology domain"/>
    <property type="match status" value="1"/>
</dbReference>
<protein>
    <recommendedName>
        <fullName evidence="6">Cullin family profile domain-containing protein</fullName>
    </recommendedName>
</protein>
<dbReference type="Gene3D" id="1.20.1310.10">
    <property type="entry name" value="Cullin Repeats"/>
    <property type="match status" value="3"/>
</dbReference>
<dbReference type="Proteomes" id="UP000494165">
    <property type="component" value="Unassembled WGS sequence"/>
</dbReference>
<dbReference type="FunFam" id="1.20.1310.10:FF:000002">
    <property type="entry name" value="cullin-3 isoform X1"/>
    <property type="match status" value="1"/>
</dbReference>
<dbReference type="InterPro" id="IPR059120">
    <property type="entry name" value="Cullin-like_AB"/>
</dbReference>
<sequence length="731" mass="85037">MRHSQSPGDVWPGLERAIKDMQTQVESKNLSYMDLYGYTYTLVIRQGGGWLYSKVNNLITEHLREIVQLKLLSHQGSTLDCVNKAWADHKVAMAMIREILMYLEISYIKQESLASIFDLGIEIFKDEIFGCFEIREKFITDILVMIAEDRAGNVVNRSAIKSALDFLVYLGSDSMECYEKNFETEFLQNSEEFYKVQSSNFIAEGDVLAYIQKAQKLILDEKNRAEMYLHRNTIPKISDLAERELIRLRLQDIIEIGEGALCKLILEAQIGVVRQVYDFVSKHDGGVDILFNFCLKTLHEHFEVICRDEQPGPPGRNHSESVIATQAAINMIINLLSLKVKFQTLAQEVFHGGCEGKFLAEFNKLVRSKPSISENLSLYIDSFMRKEREASDDDIEVKIEEVMTIFTSLEKRDEFEKYFKKHLAHRLILNKTVGYDFERSMVSRFKEHCGQEFTKNIEKMFKDIQLSQDCNDEFKRLPISSESGVDLRVTSLLNIEWDDIVKIQDDLIISGDLLRIFEPYKTFYLAKFEKKILRQHCTYGTAELKFSFYDRNQKIVRSEMLNLQTPFVIVLLLFNDSLVLTYNEIKAQTNFHDEKLKMILSRLSIGRMTVLKKMTESEEIQPEDQFAINEGYKTKRKRAKIQHLDTSKETVEEKKVTDDMLEKSRGHEMEAAIVRVAKARKSIQLNPLICEVIDQLKHRFTPQPKKIEQKIEKLVEKEYLNKENDNFVYVA</sequence>